<organism evidence="2 3">
    <name type="scientific">Leifsonia naganoensis</name>
    <dbReference type="NCBI Taxonomy" id="150025"/>
    <lineage>
        <taxon>Bacteria</taxon>
        <taxon>Bacillati</taxon>
        <taxon>Actinomycetota</taxon>
        <taxon>Actinomycetes</taxon>
        <taxon>Micrococcales</taxon>
        <taxon>Microbacteriaceae</taxon>
        <taxon>Leifsonia</taxon>
    </lineage>
</organism>
<dbReference type="EMBL" id="JACCHJ010000001">
    <property type="protein sequence ID" value="NYK10986.1"/>
    <property type="molecule type" value="Genomic_DNA"/>
</dbReference>
<protein>
    <recommendedName>
        <fullName evidence="4">DUF3558 domain-containing protein</fullName>
    </recommendedName>
</protein>
<dbReference type="AlphaFoldDB" id="A0A853DPJ5"/>
<keyword evidence="3" id="KW-1185">Reference proteome</keyword>
<evidence type="ECO:0000313" key="2">
    <source>
        <dbReference type="EMBL" id="NYK10986.1"/>
    </source>
</evidence>
<sequence>MLRSNRILSLALAAAIGVALSGCAALGIPVPGASTVTPTPTATPAAFALDCPATVSSADLSVLLGADASAVATPPGITQTVAAAGPLALPAVGGSSCRWKHGTGTLTVQVLPHAAAAWKTLSEANPTVATPGADYDGGVSLGGNCALAPTVSCLTNVLVADAWLSVVLDTSAPGLTEAGFHDAVQRMLPPVTAALAKAPTPQAGAPLDCAAADLRAELQTAFALPGVTTLAVEPTFRIADGVILGPGVTLCQFQPTDDSGTGTGTYLGALSVLPGTAAAYEQLRAAVLAQDPSARSELMTVKGDQVPALVWSGTVERTSFASVDAMVGSRWIEFHSSDPDDTRSLAIVQWIAAKL</sequence>
<proteinExistence type="predicted"/>
<dbReference type="PROSITE" id="PS51257">
    <property type="entry name" value="PROKAR_LIPOPROTEIN"/>
    <property type="match status" value="1"/>
</dbReference>
<feature type="signal peptide" evidence="1">
    <location>
        <begin position="1"/>
        <end position="24"/>
    </location>
</feature>
<evidence type="ECO:0000313" key="3">
    <source>
        <dbReference type="Proteomes" id="UP000521075"/>
    </source>
</evidence>
<gene>
    <name evidence="2" type="ORF">HNR14_002867</name>
</gene>
<keyword evidence="1" id="KW-0732">Signal</keyword>
<comment type="caution">
    <text evidence="2">The sequence shown here is derived from an EMBL/GenBank/DDBJ whole genome shotgun (WGS) entry which is preliminary data.</text>
</comment>
<evidence type="ECO:0008006" key="4">
    <source>
        <dbReference type="Google" id="ProtNLM"/>
    </source>
</evidence>
<feature type="chain" id="PRO_5038536247" description="DUF3558 domain-containing protein" evidence="1">
    <location>
        <begin position="25"/>
        <end position="355"/>
    </location>
</feature>
<evidence type="ECO:0000256" key="1">
    <source>
        <dbReference type="SAM" id="SignalP"/>
    </source>
</evidence>
<reference evidence="2 3" key="1">
    <citation type="submission" date="2020-07" db="EMBL/GenBank/DDBJ databases">
        <title>Sequencing the genomes of 1000 actinobacteria strains.</title>
        <authorList>
            <person name="Klenk H.-P."/>
        </authorList>
    </citation>
    <scope>NUCLEOTIDE SEQUENCE [LARGE SCALE GENOMIC DNA]</scope>
    <source>
        <strain evidence="2 3">DSM 15166</strain>
    </source>
</reference>
<dbReference type="Proteomes" id="UP000521075">
    <property type="component" value="Unassembled WGS sequence"/>
</dbReference>
<name>A0A853DPJ5_9MICO</name>
<dbReference type="RefSeq" id="WP_179701574.1">
    <property type="nucleotide sequence ID" value="NZ_BAAAHA010000001.1"/>
</dbReference>
<accession>A0A853DPJ5</accession>